<name>A0A9P4IRK2_9PEZI</name>
<keyword evidence="1" id="KW-1133">Transmembrane helix</keyword>
<proteinExistence type="predicted"/>
<keyword evidence="1" id="KW-0472">Membrane</keyword>
<dbReference type="Proteomes" id="UP000799439">
    <property type="component" value="Unassembled WGS sequence"/>
</dbReference>
<evidence type="ECO:0000313" key="2">
    <source>
        <dbReference type="EMBL" id="KAF2148396.1"/>
    </source>
</evidence>
<protein>
    <submittedName>
        <fullName evidence="2">Uncharacterized protein</fullName>
    </submittedName>
</protein>
<comment type="caution">
    <text evidence="2">The sequence shown here is derived from an EMBL/GenBank/DDBJ whole genome shotgun (WGS) entry which is preliminary data.</text>
</comment>
<feature type="transmembrane region" description="Helical" evidence="1">
    <location>
        <begin position="12"/>
        <end position="34"/>
    </location>
</feature>
<reference evidence="2" key="1">
    <citation type="journal article" date="2020" name="Stud. Mycol.">
        <title>101 Dothideomycetes genomes: a test case for predicting lifestyles and emergence of pathogens.</title>
        <authorList>
            <person name="Haridas S."/>
            <person name="Albert R."/>
            <person name="Binder M."/>
            <person name="Bloem J."/>
            <person name="Labutti K."/>
            <person name="Salamov A."/>
            <person name="Andreopoulos B."/>
            <person name="Baker S."/>
            <person name="Barry K."/>
            <person name="Bills G."/>
            <person name="Bluhm B."/>
            <person name="Cannon C."/>
            <person name="Castanera R."/>
            <person name="Culley D."/>
            <person name="Daum C."/>
            <person name="Ezra D."/>
            <person name="Gonzalez J."/>
            <person name="Henrissat B."/>
            <person name="Kuo A."/>
            <person name="Liang C."/>
            <person name="Lipzen A."/>
            <person name="Lutzoni F."/>
            <person name="Magnuson J."/>
            <person name="Mondo S."/>
            <person name="Nolan M."/>
            <person name="Ohm R."/>
            <person name="Pangilinan J."/>
            <person name="Park H.-J."/>
            <person name="Ramirez L."/>
            <person name="Alfaro M."/>
            <person name="Sun H."/>
            <person name="Tritt A."/>
            <person name="Yoshinaga Y."/>
            <person name="Zwiers L.-H."/>
            <person name="Turgeon B."/>
            <person name="Goodwin S."/>
            <person name="Spatafora J."/>
            <person name="Crous P."/>
            <person name="Grigoriev I."/>
        </authorList>
    </citation>
    <scope>NUCLEOTIDE SEQUENCE</scope>
    <source>
        <strain evidence="2">CBS 260.36</strain>
    </source>
</reference>
<dbReference type="AlphaFoldDB" id="A0A9P4IRK2"/>
<organism evidence="2 3">
    <name type="scientific">Myriangium duriaei CBS 260.36</name>
    <dbReference type="NCBI Taxonomy" id="1168546"/>
    <lineage>
        <taxon>Eukaryota</taxon>
        <taxon>Fungi</taxon>
        <taxon>Dikarya</taxon>
        <taxon>Ascomycota</taxon>
        <taxon>Pezizomycotina</taxon>
        <taxon>Dothideomycetes</taxon>
        <taxon>Dothideomycetidae</taxon>
        <taxon>Myriangiales</taxon>
        <taxon>Myriangiaceae</taxon>
        <taxon>Myriangium</taxon>
    </lineage>
</organism>
<evidence type="ECO:0000313" key="3">
    <source>
        <dbReference type="Proteomes" id="UP000799439"/>
    </source>
</evidence>
<evidence type="ECO:0000256" key="1">
    <source>
        <dbReference type="SAM" id="Phobius"/>
    </source>
</evidence>
<sequence>MAARNENPYLHLHLYAMAPPILFLVYEIAAADYFGQYAVHAEMSDGSNQNA</sequence>
<accession>A0A9P4IRK2</accession>
<keyword evidence="3" id="KW-1185">Reference proteome</keyword>
<dbReference type="EMBL" id="ML996093">
    <property type="protein sequence ID" value="KAF2148396.1"/>
    <property type="molecule type" value="Genomic_DNA"/>
</dbReference>
<keyword evidence="1" id="KW-0812">Transmembrane</keyword>
<gene>
    <name evidence="2" type="ORF">K461DRAFT_282848</name>
</gene>